<evidence type="ECO:0000313" key="2">
    <source>
        <dbReference type="Proteomes" id="UP000032336"/>
    </source>
</evidence>
<reference evidence="1 2" key="1">
    <citation type="submission" date="2015-01" db="EMBL/GenBank/DDBJ databases">
        <title>Draft genome of the acidophilic iron oxidizer Ferrimicrobium acidiphilum strain T23.</title>
        <authorList>
            <person name="Poehlein A."/>
            <person name="Eisen S."/>
            <person name="Schloemann M."/>
            <person name="Johnson B.D."/>
            <person name="Daniel R."/>
            <person name="Muehling M."/>
        </authorList>
    </citation>
    <scope>NUCLEOTIDE SEQUENCE [LARGE SCALE GENOMIC DNA]</scope>
    <source>
        <strain evidence="1 2">T23</strain>
    </source>
</reference>
<name>A0A0D8FVJ7_9ACTN</name>
<protein>
    <recommendedName>
        <fullName evidence="3">Antitoxin</fullName>
    </recommendedName>
</protein>
<gene>
    <name evidence="1" type="ORF">FEAC_10760</name>
</gene>
<dbReference type="AlphaFoldDB" id="A0A0D8FVJ7"/>
<dbReference type="RefSeq" id="WP_035388876.1">
    <property type="nucleotide sequence ID" value="NZ_JQKF01000007.1"/>
</dbReference>
<dbReference type="OrthoDB" id="9803128at2"/>
<sequence>MAEMVVPTSEVRAALGQITKRFDAGDSEPVFFGSHRRVQAVLVPIATWEKLLAHAEDELDLGIARRRLSDRGEWLSEEELDAAVTRAIEKASGQAPA</sequence>
<organism evidence="1 2">
    <name type="scientific">Ferrimicrobium acidiphilum DSM 19497</name>
    <dbReference type="NCBI Taxonomy" id="1121877"/>
    <lineage>
        <taxon>Bacteria</taxon>
        <taxon>Bacillati</taxon>
        <taxon>Actinomycetota</taxon>
        <taxon>Acidimicrobiia</taxon>
        <taxon>Acidimicrobiales</taxon>
        <taxon>Acidimicrobiaceae</taxon>
        <taxon>Ferrimicrobium</taxon>
    </lineage>
</organism>
<comment type="caution">
    <text evidence="1">The sequence shown here is derived from an EMBL/GenBank/DDBJ whole genome shotgun (WGS) entry which is preliminary data.</text>
</comment>
<proteinExistence type="predicted"/>
<dbReference type="GeneID" id="78372321"/>
<dbReference type="STRING" id="1121877.FEAC_10760"/>
<dbReference type="Proteomes" id="UP000032336">
    <property type="component" value="Unassembled WGS sequence"/>
</dbReference>
<dbReference type="EMBL" id="JXUW01000007">
    <property type="protein sequence ID" value="KJE77146.1"/>
    <property type="molecule type" value="Genomic_DNA"/>
</dbReference>
<keyword evidence="2" id="KW-1185">Reference proteome</keyword>
<accession>A0A0D8FVJ7</accession>
<evidence type="ECO:0008006" key="3">
    <source>
        <dbReference type="Google" id="ProtNLM"/>
    </source>
</evidence>
<evidence type="ECO:0000313" key="1">
    <source>
        <dbReference type="EMBL" id="KJE77146.1"/>
    </source>
</evidence>